<proteinExistence type="predicted"/>
<gene>
    <name evidence="1" type="ORF">QFC21_002529</name>
</gene>
<name>A0ACC2VW41_9TREE</name>
<accession>A0ACC2VW41</accession>
<comment type="caution">
    <text evidence="1">The sequence shown here is derived from an EMBL/GenBank/DDBJ whole genome shotgun (WGS) entry which is preliminary data.</text>
</comment>
<protein>
    <submittedName>
        <fullName evidence="1">Uncharacterized protein</fullName>
    </submittedName>
</protein>
<dbReference type="EMBL" id="JASBWT010000007">
    <property type="protein sequence ID" value="KAJ9103107.1"/>
    <property type="molecule type" value="Genomic_DNA"/>
</dbReference>
<evidence type="ECO:0000313" key="1">
    <source>
        <dbReference type="EMBL" id="KAJ9103107.1"/>
    </source>
</evidence>
<sequence length="288" mass="29474">MAGYAVVDADDDFGGDVARTGGKGAAGNGLEFQNFLSVDQPRDAASGRATPSRTDQTTTAPFSPFSITYYQHYFDLTTSQLRQRLLGSLIPRSEFLSTVCEGQVDLYGPFWTLTTLILSIYLSTSLSASISSALSPPPTPPPTKDGKKPTGQDFTLLSVAISLIYTYGLAFPALIWGAAKWFSRSGSGSGSGSGNLNDGLLGGSGGQGGQGEAGAGAEGGAGTDNKNLRLLTIIIVLVHCAVGLTMKVVFFSYSVGGKLIGPDDPLSGSVGGGLGGGNTDVDGVLDAL</sequence>
<dbReference type="Proteomes" id="UP001227268">
    <property type="component" value="Unassembled WGS sequence"/>
</dbReference>
<reference evidence="1" key="1">
    <citation type="submission" date="2023-04" db="EMBL/GenBank/DDBJ databases">
        <title>Draft Genome sequencing of Naganishia species isolated from polar environments using Oxford Nanopore Technology.</title>
        <authorList>
            <person name="Leo P."/>
            <person name="Venkateswaran K."/>
        </authorList>
    </citation>
    <scope>NUCLEOTIDE SEQUENCE</scope>
    <source>
        <strain evidence="1">MNA-CCFEE 5423</strain>
    </source>
</reference>
<keyword evidence="2" id="KW-1185">Reference proteome</keyword>
<organism evidence="1 2">
    <name type="scientific">Naganishia friedmannii</name>
    <dbReference type="NCBI Taxonomy" id="89922"/>
    <lineage>
        <taxon>Eukaryota</taxon>
        <taxon>Fungi</taxon>
        <taxon>Dikarya</taxon>
        <taxon>Basidiomycota</taxon>
        <taxon>Agaricomycotina</taxon>
        <taxon>Tremellomycetes</taxon>
        <taxon>Filobasidiales</taxon>
        <taxon>Filobasidiaceae</taxon>
        <taxon>Naganishia</taxon>
    </lineage>
</organism>
<evidence type="ECO:0000313" key="2">
    <source>
        <dbReference type="Proteomes" id="UP001227268"/>
    </source>
</evidence>